<evidence type="ECO:0000313" key="1">
    <source>
        <dbReference type="EMBL" id="RVE71265.1"/>
    </source>
</evidence>
<sequence length="95" mass="10504">MSNKVSLLFLYRKPVLRGLTTLLWHRGAGGDWSSFFSPQPAPLPASPVRFSPAILALLDKFYPSDLDCAGAERPVPAWNKTSRHSTVQHSTTHVC</sequence>
<proteinExistence type="predicted"/>
<gene>
    <name evidence="1" type="ORF">OJAV_G00050110</name>
</gene>
<reference evidence="1 2" key="1">
    <citation type="submission" date="2018-11" db="EMBL/GenBank/DDBJ databases">
        <authorList>
            <person name="Lopez-Roques C."/>
            <person name="Donnadieu C."/>
            <person name="Bouchez O."/>
            <person name="Klopp C."/>
            <person name="Cabau C."/>
            <person name="Zahm M."/>
        </authorList>
    </citation>
    <scope>NUCLEOTIDE SEQUENCE [LARGE SCALE GENOMIC DNA]</scope>
    <source>
        <strain evidence="1">RS831</strain>
        <tissue evidence="1">Whole body</tissue>
    </source>
</reference>
<name>A0A437D7W4_ORYJA</name>
<dbReference type="Proteomes" id="UP000283210">
    <property type="component" value="Chromosome 6"/>
</dbReference>
<protein>
    <submittedName>
        <fullName evidence="1">Uncharacterized protein</fullName>
    </submittedName>
</protein>
<accession>A0A437D7W4</accession>
<evidence type="ECO:0000313" key="2">
    <source>
        <dbReference type="Proteomes" id="UP000283210"/>
    </source>
</evidence>
<reference evidence="1 2" key="2">
    <citation type="submission" date="2019-01" db="EMBL/GenBank/DDBJ databases">
        <title>A chromosome length genome reference of the Java medaka (oryzias javanicus).</title>
        <authorList>
            <person name="Herpin A."/>
            <person name="Takehana Y."/>
            <person name="Naruse K."/>
            <person name="Ansai S."/>
            <person name="Kawaguchi M."/>
        </authorList>
    </citation>
    <scope>NUCLEOTIDE SEQUENCE [LARGE SCALE GENOMIC DNA]</scope>
    <source>
        <strain evidence="1">RS831</strain>
        <tissue evidence="1">Whole body</tissue>
    </source>
</reference>
<keyword evidence="2" id="KW-1185">Reference proteome</keyword>
<dbReference type="AlphaFoldDB" id="A0A437D7W4"/>
<dbReference type="EMBL" id="CM012442">
    <property type="protein sequence ID" value="RVE71265.1"/>
    <property type="molecule type" value="Genomic_DNA"/>
</dbReference>
<organism evidence="1 2">
    <name type="scientific">Oryzias javanicus</name>
    <name type="common">Javanese ricefish</name>
    <name type="synonym">Aplocheilus javanicus</name>
    <dbReference type="NCBI Taxonomy" id="123683"/>
    <lineage>
        <taxon>Eukaryota</taxon>
        <taxon>Metazoa</taxon>
        <taxon>Chordata</taxon>
        <taxon>Craniata</taxon>
        <taxon>Vertebrata</taxon>
        <taxon>Euteleostomi</taxon>
        <taxon>Actinopterygii</taxon>
        <taxon>Neopterygii</taxon>
        <taxon>Teleostei</taxon>
        <taxon>Neoteleostei</taxon>
        <taxon>Acanthomorphata</taxon>
        <taxon>Ovalentaria</taxon>
        <taxon>Atherinomorphae</taxon>
        <taxon>Beloniformes</taxon>
        <taxon>Adrianichthyidae</taxon>
        <taxon>Oryziinae</taxon>
        <taxon>Oryzias</taxon>
    </lineage>
</organism>